<dbReference type="Proteomes" id="UP000215453">
    <property type="component" value="Chromosome 8"/>
</dbReference>
<proteinExistence type="predicted"/>
<evidence type="ECO:0000313" key="2">
    <source>
        <dbReference type="EMBL" id="SMY26707.1"/>
    </source>
</evidence>
<accession>A0A1Y6LQP2</accession>
<evidence type="ECO:0000256" key="1">
    <source>
        <dbReference type="SAM" id="SignalP"/>
    </source>
</evidence>
<reference evidence="2 3" key="1">
    <citation type="submission" date="2016-10" db="EMBL/GenBank/DDBJ databases">
        <authorList>
            <person name="Varghese N."/>
        </authorList>
    </citation>
    <scope>NUCLEOTIDE SEQUENCE [LARGE SCALE GENOMIC DNA]</scope>
</reference>
<dbReference type="AlphaFoldDB" id="A0A1Y6LQP2"/>
<feature type="signal peptide" evidence="1">
    <location>
        <begin position="1"/>
        <end position="19"/>
    </location>
</feature>
<name>A0A1Y6LQP2_ZYMTR</name>
<protein>
    <submittedName>
        <fullName evidence="2">Uncharacterized protein</fullName>
    </submittedName>
</protein>
<organism evidence="2 3">
    <name type="scientific">Zymoseptoria tritici ST99CH_1A5</name>
    <dbReference type="NCBI Taxonomy" id="1276529"/>
    <lineage>
        <taxon>Eukaryota</taxon>
        <taxon>Fungi</taxon>
        <taxon>Dikarya</taxon>
        <taxon>Ascomycota</taxon>
        <taxon>Pezizomycotina</taxon>
        <taxon>Dothideomycetes</taxon>
        <taxon>Dothideomycetidae</taxon>
        <taxon>Mycosphaerellales</taxon>
        <taxon>Mycosphaerellaceae</taxon>
        <taxon>Zymoseptoria</taxon>
    </lineage>
</organism>
<feature type="chain" id="PRO_5012576979" evidence="1">
    <location>
        <begin position="20"/>
        <end position="91"/>
    </location>
</feature>
<sequence length="91" mass="9302">MLAIKTAVILSLVAATAHAVTVYGTCTTYKTSVSNSVDLQNYWGTCDAAIGDGGAASRACKKTNECKSDQAGCSFDPDMDGSNANNDAVCA</sequence>
<keyword evidence="1" id="KW-0732">Signal</keyword>
<gene>
    <name evidence="2" type="ORF">ZT1A5_G8151</name>
</gene>
<evidence type="ECO:0000313" key="3">
    <source>
        <dbReference type="Proteomes" id="UP000215453"/>
    </source>
</evidence>
<dbReference type="EMBL" id="LT882683">
    <property type="protein sequence ID" value="SMY26707.1"/>
    <property type="molecule type" value="Genomic_DNA"/>
</dbReference>